<evidence type="ECO:0000256" key="2">
    <source>
        <dbReference type="ARBA" id="ARBA00023242"/>
    </source>
</evidence>
<dbReference type="EMBL" id="CAKKNE010000005">
    <property type="protein sequence ID" value="CAH0376372.1"/>
    <property type="molecule type" value="Genomic_DNA"/>
</dbReference>
<dbReference type="GO" id="GO:0051493">
    <property type="term" value="P:regulation of cytoskeleton organization"/>
    <property type="evidence" value="ECO:0007669"/>
    <property type="project" value="TreeGrafter"/>
</dbReference>
<dbReference type="Proteomes" id="UP000789595">
    <property type="component" value="Unassembled WGS sequence"/>
</dbReference>
<keyword evidence="8" id="KW-1185">Reference proteome</keyword>
<comment type="function">
    <text evidence="3">May play a role in apoptosis regulation.</text>
</comment>
<dbReference type="GO" id="GO:0008017">
    <property type="term" value="F:microtubule binding"/>
    <property type="evidence" value="ECO:0007669"/>
    <property type="project" value="TreeGrafter"/>
</dbReference>
<evidence type="ECO:0000313" key="7">
    <source>
        <dbReference type="EMBL" id="CAH0376372.1"/>
    </source>
</evidence>
<dbReference type="PANTHER" id="PTHR12509:SF8">
    <property type="entry name" value="SPERMATOGENESIS-ASSOCIATED PROTEIN 4"/>
    <property type="match status" value="1"/>
</dbReference>
<dbReference type="InterPro" id="IPR052111">
    <property type="entry name" value="Spermatogenesis_Ciliary_MAP"/>
</dbReference>
<protein>
    <recommendedName>
        <fullName evidence="4">Spermatogenesis-associated protein 4</fullName>
    </recommendedName>
</protein>
<evidence type="ECO:0000313" key="8">
    <source>
        <dbReference type="Proteomes" id="UP000789595"/>
    </source>
</evidence>
<organism evidence="7 8">
    <name type="scientific">Pelagomonas calceolata</name>
    <dbReference type="NCBI Taxonomy" id="35677"/>
    <lineage>
        <taxon>Eukaryota</taxon>
        <taxon>Sar</taxon>
        <taxon>Stramenopiles</taxon>
        <taxon>Ochrophyta</taxon>
        <taxon>Pelagophyceae</taxon>
        <taxon>Pelagomonadales</taxon>
        <taxon>Pelagomonadaceae</taxon>
        <taxon>Pelagomonas</taxon>
    </lineage>
</organism>
<feature type="coiled-coil region" evidence="5">
    <location>
        <begin position="345"/>
        <end position="372"/>
    </location>
</feature>
<keyword evidence="5" id="KW-0175">Coiled coil</keyword>
<dbReference type="InterPro" id="IPR001715">
    <property type="entry name" value="CH_dom"/>
</dbReference>
<dbReference type="FunFam" id="1.10.418.10:FF:000061">
    <property type="entry name" value="Spermatogenesis associated 4"/>
    <property type="match status" value="1"/>
</dbReference>
<feature type="domain" description="Calponin-homology (CH)" evidence="6">
    <location>
        <begin position="5"/>
        <end position="111"/>
    </location>
</feature>
<evidence type="ECO:0000256" key="1">
    <source>
        <dbReference type="ARBA" id="ARBA00004123"/>
    </source>
</evidence>
<name>A0A8J2X0Z0_9STRA</name>
<evidence type="ECO:0000259" key="6">
    <source>
        <dbReference type="PROSITE" id="PS50021"/>
    </source>
</evidence>
<keyword evidence="2" id="KW-0539">Nucleus</keyword>
<dbReference type="PANTHER" id="PTHR12509">
    <property type="entry name" value="SPERMATOGENESIS-ASSOCIATED 4-RELATED"/>
    <property type="match status" value="1"/>
</dbReference>
<sequence>MDQEQTLTREVLRWIQSLDLAYSVKNVKRDFSNGFLVAEIYSRYYDKDVQMHSFDNGIALRIKKDNWSQLLKFFHKVGVQDVVTPAEVNLIIHCEDGAVIKFVNRMYEALTQRTLKKVSRRLLPAKPQAFTRETGSTAIRACLRGAMLAETSDETTQACQLAERVGLHEQSLQEERSLEPDRFHFVRASNAQGGPMRASARVVDAEAAAAPKVTVKAIQVRQVDKTITRPRGRDESSVSMDLHVSALSQTTPRPPVSGDGISTTCDAIANTPALVQSSNDNAETLPTKEAVTACARLVGEAAALASSFASVTVSEASKQDSNLTSLQIQQLREVGYDYNSAGAHAEAAACELRVFEEKLSRAEAAYRKIKETCST</sequence>
<dbReference type="InterPro" id="IPR010441">
    <property type="entry name" value="CH_2"/>
</dbReference>
<reference evidence="7" key="1">
    <citation type="submission" date="2021-11" db="EMBL/GenBank/DDBJ databases">
        <authorList>
            <consortium name="Genoscope - CEA"/>
            <person name="William W."/>
        </authorList>
    </citation>
    <scope>NUCLEOTIDE SEQUENCE</scope>
</reference>
<dbReference type="PROSITE" id="PS50021">
    <property type="entry name" value="CH"/>
    <property type="match status" value="1"/>
</dbReference>
<evidence type="ECO:0000256" key="5">
    <source>
        <dbReference type="SAM" id="Coils"/>
    </source>
</evidence>
<comment type="caution">
    <text evidence="7">The sequence shown here is derived from an EMBL/GenBank/DDBJ whole genome shotgun (WGS) entry which is preliminary data.</text>
</comment>
<evidence type="ECO:0000256" key="4">
    <source>
        <dbReference type="ARBA" id="ARBA00071322"/>
    </source>
</evidence>
<comment type="subcellular location">
    <subcellularLocation>
        <location evidence="1">Nucleus</location>
    </subcellularLocation>
</comment>
<dbReference type="GO" id="GO:0005930">
    <property type="term" value="C:axoneme"/>
    <property type="evidence" value="ECO:0007669"/>
    <property type="project" value="TreeGrafter"/>
</dbReference>
<accession>A0A8J2X0Z0</accession>
<dbReference type="InterPro" id="IPR036872">
    <property type="entry name" value="CH_dom_sf"/>
</dbReference>
<dbReference type="OrthoDB" id="62528at2759"/>
<dbReference type="SUPFAM" id="SSF47576">
    <property type="entry name" value="Calponin-homology domain, CH-domain"/>
    <property type="match status" value="1"/>
</dbReference>
<dbReference type="Pfam" id="PF06294">
    <property type="entry name" value="CH_2"/>
    <property type="match status" value="1"/>
</dbReference>
<gene>
    <name evidence="7" type="ORF">PECAL_5P09480</name>
</gene>
<proteinExistence type="predicted"/>
<dbReference type="AlphaFoldDB" id="A0A8J2X0Z0"/>
<dbReference type="GO" id="GO:0005634">
    <property type="term" value="C:nucleus"/>
    <property type="evidence" value="ECO:0007669"/>
    <property type="project" value="UniProtKB-SubCell"/>
</dbReference>
<evidence type="ECO:0000256" key="3">
    <source>
        <dbReference type="ARBA" id="ARBA00058372"/>
    </source>
</evidence>
<dbReference type="Gene3D" id="1.10.418.10">
    <property type="entry name" value="Calponin-like domain"/>
    <property type="match status" value="1"/>
</dbReference>